<keyword evidence="2" id="KW-0378">Hydrolase</keyword>
<dbReference type="EMBL" id="JBHUEM010000011">
    <property type="protein sequence ID" value="MFD1736807.1"/>
    <property type="molecule type" value="Genomic_DNA"/>
</dbReference>
<dbReference type="InterPro" id="IPR003607">
    <property type="entry name" value="HD/PDEase_dom"/>
</dbReference>
<dbReference type="PROSITE" id="PS51832">
    <property type="entry name" value="HD_GYP"/>
    <property type="match status" value="1"/>
</dbReference>
<dbReference type="RefSeq" id="WP_377927979.1">
    <property type="nucleotide sequence ID" value="NZ_JBHUEM010000011.1"/>
</dbReference>
<comment type="caution">
    <text evidence="2">The sequence shown here is derived from an EMBL/GenBank/DDBJ whole genome shotgun (WGS) entry which is preliminary data.</text>
</comment>
<name>A0ABW4LNV3_9BACI</name>
<dbReference type="SUPFAM" id="SSF109604">
    <property type="entry name" value="HD-domain/PDEase-like"/>
    <property type="match status" value="1"/>
</dbReference>
<dbReference type="CDD" id="cd00077">
    <property type="entry name" value="HDc"/>
    <property type="match status" value="1"/>
</dbReference>
<sequence length="440" mass="51689">MVMIRKPAHALDTEDIIAEDIYKNRSLIVRKGTKVSDMLIKKFIKWEIETIPILLEVEFEEEIGPNLTPITERKKTFEIISDEVTRKFFYDTLPLVAHENRYGFAMNSEEDLDFIEDTFCTIVKNGFVYNKLQSLMKWDYYSFIHTFDVFILCSLFARHLKMGNVHNIAKAALLYDIGKIYIPKEVLQSKGSLSRAELDKIKMHPTWSYEMLEGRTTDAIRELVLNHHERLDGSGYPNKLKGNQIDIGTRILSIIDVYSALTLERADRFPLTSPKALEILLSSTDQFDQSLIIKFMNYLHIFPLHSVIKLTNNKRATITYIYNNAPYSPQVMENYSKETYYLPNDMSISIKEFVSWDLQDKQQQEWELFINYLQTYDEKRALEKFKELITDKLTDEIYAEIVMTAMKELFDRGYDPTIAEKIFLMWLREKTISISVKRRA</sequence>
<accession>A0ABW4LNV3</accession>
<dbReference type="EC" id="3.1.4.-" evidence="2"/>
<dbReference type="Proteomes" id="UP001597214">
    <property type="component" value="Unassembled WGS sequence"/>
</dbReference>
<evidence type="ECO:0000313" key="2">
    <source>
        <dbReference type="EMBL" id="MFD1736807.1"/>
    </source>
</evidence>
<dbReference type="SMART" id="SM00471">
    <property type="entry name" value="HDc"/>
    <property type="match status" value="1"/>
</dbReference>
<reference evidence="3" key="1">
    <citation type="journal article" date="2019" name="Int. J. Syst. Evol. Microbiol.">
        <title>The Global Catalogue of Microorganisms (GCM) 10K type strain sequencing project: providing services to taxonomists for standard genome sequencing and annotation.</title>
        <authorList>
            <consortium name="The Broad Institute Genomics Platform"/>
            <consortium name="The Broad Institute Genome Sequencing Center for Infectious Disease"/>
            <person name="Wu L."/>
            <person name="Ma J."/>
        </authorList>
    </citation>
    <scope>NUCLEOTIDE SEQUENCE [LARGE SCALE GENOMIC DNA]</scope>
    <source>
        <strain evidence="3">CCUG 49339</strain>
    </source>
</reference>
<evidence type="ECO:0000259" key="1">
    <source>
        <dbReference type="PROSITE" id="PS51832"/>
    </source>
</evidence>
<evidence type="ECO:0000313" key="3">
    <source>
        <dbReference type="Proteomes" id="UP001597214"/>
    </source>
</evidence>
<gene>
    <name evidence="2" type="ORF">ACFSCX_09530</name>
</gene>
<dbReference type="PANTHER" id="PTHR43155:SF2">
    <property type="entry name" value="CYCLIC DI-GMP PHOSPHODIESTERASE PA4108"/>
    <property type="match status" value="1"/>
</dbReference>
<protein>
    <submittedName>
        <fullName evidence="2">HD-GYP domain-containing protein</fullName>
        <ecNumber evidence="2">3.1.4.-</ecNumber>
    </submittedName>
</protein>
<keyword evidence="3" id="KW-1185">Reference proteome</keyword>
<dbReference type="PANTHER" id="PTHR43155">
    <property type="entry name" value="CYCLIC DI-GMP PHOSPHODIESTERASE PA4108-RELATED"/>
    <property type="match status" value="1"/>
</dbReference>
<dbReference type="Gene3D" id="1.10.3210.10">
    <property type="entry name" value="Hypothetical protein af1432"/>
    <property type="match status" value="1"/>
</dbReference>
<dbReference type="GO" id="GO:0016787">
    <property type="term" value="F:hydrolase activity"/>
    <property type="evidence" value="ECO:0007669"/>
    <property type="project" value="UniProtKB-KW"/>
</dbReference>
<organism evidence="2 3">
    <name type="scientific">Bacillus salitolerans</name>
    <dbReference type="NCBI Taxonomy" id="1437434"/>
    <lineage>
        <taxon>Bacteria</taxon>
        <taxon>Bacillati</taxon>
        <taxon>Bacillota</taxon>
        <taxon>Bacilli</taxon>
        <taxon>Bacillales</taxon>
        <taxon>Bacillaceae</taxon>
        <taxon>Bacillus</taxon>
    </lineage>
</organism>
<dbReference type="InterPro" id="IPR037522">
    <property type="entry name" value="HD_GYP_dom"/>
</dbReference>
<dbReference type="Pfam" id="PF13487">
    <property type="entry name" value="HD_5"/>
    <property type="match status" value="1"/>
</dbReference>
<proteinExistence type="predicted"/>
<feature type="domain" description="HD-GYP" evidence="1">
    <location>
        <begin position="115"/>
        <end position="311"/>
    </location>
</feature>